<reference evidence="2" key="1">
    <citation type="journal article" date="2021" name="PeerJ">
        <title>Extensive microbial diversity within the chicken gut microbiome revealed by metagenomics and culture.</title>
        <authorList>
            <person name="Gilroy R."/>
            <person name="Ravi A."/>
            <person name="Getino M."/>
            <person name="Pursley I."/>
            <person name="Horton D.L."/>
            <person name="Alikhan N.F."/>
            <person name="Baker D."/>
            <person name="Gharbi K."/>
            <person name="Hall N."/>
            <person name="Watson M."/>
            <person name="Adriaenssens E.M."/>
            <person name="Foster-Nyarko E."/>
            <person name="Jarju S."/>
            <person name="Secka A."/>
            <person name="Antonio M."/>
            <person name="Oren A."/>
            <person name="Chaudhuri R.R."/>
            <person name="La Ragione R."/>
            <person name="Hildebrand F."/>
            <person name="Pallen M.J."/>
        </authorList>
    </citation>
    <scope>NUCLEOTIDE SEQUENCE</scope>
    <source>
        <strain evidence="2">CHK188-5543</strain>
    </source>
</reference>
<dbReference type="Proteomes" id="UP000886800">
    <property type="component" value="Unassembled WGS sequence"/>
</dbReference>
<sequence>MKATFRRALAVCLALCMALALGVGAAAASPYSVQVQNNTLSFVQNGAVTGSFSMANNNLTLMVDSTGALLVCFYNPQGTYVGVTLGSQRDLSLSGTVGVLTLNSSYGGTLSSWALTNQLVIRGGATANLYNGVGILEIPGNGTANVQVGTIVNDAFLSSSAARVNVVSGGQVTRAHAVSRNCLAGSGLVQSLSIDSGVYGGSGSTSSGSGSL</sequence>
<evidence type="ECO:0008006" key="4">
    <source>
        <dbReference type="Google" id="ProtNLM"/>
    </source>
</evidence>
<feature type="signal peptide" evidence="1">
    <location>
        <begin position="1"/>
        <end position="28"/>
    </location>
</feature>
<feature type="non-terminal residue" evidence="2">
    <location>
        <position position="212"/>
    </location>
</feature>
<reference evidence="2" key="2">
    <citation type="submission" date="2021-04" db="EMBL/GenBank/DDBJ databases">
        <authorList>
            <person name="Gilroy R."/>
        </authorList>
    </citation>
    <scope>NUCLEOTIDE SEQUENCE</scope>
    <source>
        <strain evidence="2">CHK188-5543</strain>
    </source>
</reference>
<feature type="chain" id="PRO_5038824230" description="Auto-transporter adhesin head GIN domain-containing protein" evidence="1">
    <location>
        <begin position="29"/>
        <end position="212"/>
    </location>
</feature>
<proteinExistence type="predicted"/>
<organism evidence="2 3">
    <name type="scientific">Candidatus Anaerotruncus excrementipullorum</name>
    <dbReference type="NCBI Taxonomy" id="2838465"/>
    <lineage>
        <taxon>Bacteria</taxon>
        <taxon>Bacillati</taxon>
        <taxon>Bacillota</taxon>
        <taxon>Clostridia</taxon>
        <taxon>Eubacteriales</taxon>
        <taxon>Oscillospiraceae</taxon>
        <taxon>Anaerotruncus</taxon>
    </lineage>
</organism>
<comment type="caution">
    <text evidence="2">The sequence shown here is derived from an EMBL/GenBank/DDBJ whole genome shotgun (WGS) entry which is preliminary data.</text>
</comment>
<accession>A0A9D1WS84</accession>
<keyword evidence="1" id="KW-0732">Signal</keyword>
<protein>
    <recommendedName>
        <fullName evidence="4">Auto-transporter adhesin head GIN domain-containing protein</fullName>
    </recommendedName>
</protein>
<evidence type="ECO:0000313" key="2">
    <source>
        <dbReference type="EMBL" id="HIX65850.1"/>
    </source>
</evidence>
<name>A0A9D1WS84_9FIRM</name>
<evidence type="ECO:0000313" key="3">
    <source>
        <dbReference type="Proteomes" id="UP000886800"/>
    </source>
</evidence>
<evidence type="ECO:0000256" key="1">
    <source>
        <dbReference type="SAM" id="SignalP"/>
    </source>
</evidence>
<dbReference type="AlphaFoldDB" id="A0A9D1WS84"/>
<dbReference type="EMBL" id="DXES01000136">
    <property type="protein sequence ID" value="HIX65850.1"/>
    <property type="molecule type" value="Genomic_DNA"/>
</dbReference>
<gene>
    <name evidence="2" type="ORF">H9736_06320</name>
</gene>